<keyword evidence="2" id="KW-1185">Reference proteome</keyword>
<evidence type="ECO:0000313" key="2">
    <source>
        <dbReference type="Proteomes" id="UP000831607"/>
    </source>
</evidence>
<dbReference type="RefSeq" id="WP_243478497.1">
    <property type="nucleotide sequence ID" value="NZ_CP063982.1"/>
</dbReference>
<dbReference type="PANTHER" id="PTHR34290">
    <property type="entry name" value="SI:CH73-390P7.2"/>
    <property type="match status" value="1"/>
</dbReference>
<dbReference type="Pfam" id="PF04134">
    <property type="entry name" value="DCC1-like"/>
    <property type="match status" value="1"/>
</dbReference>
<organism evidence="1 2">
    <name type="scientific">Orrella daihaiensis</name>
    <dbReference type="NCBI Taxonomy" id="2782176"/>
    <lineage>
        <taxon>Bacteria</taxon>
        <taxon>Pseudomonadati</taxon>
        <taxon>Pseudomonadota</taxon>
        <taxon>Betaproteobacteria</taxon>
        <taxon>Burkholderiales</taxon>
        <taxon>Alcaligenaceae</taxon>
        <taxon>Orrella</taxon>
    </lineage>
</organism>
<gene>
    <name evidence="1" type="ORF">DHf2319_11760</name>
</gene>
<name>A0ABY4AIH7_9BURK</name>
<dbReference type="Proteomes" id="UP000831607">
    <property type="component" value="Chromosome"/>
</dbReference>
<sequence length="131" mass="14635">MDTEQTGPGREQIAVYFDGACPMCAKEIAYYQRLDTAQHVQWVDVAGPNPSCPIGYDQQTLLARFHVKDMQTGQIYDGAAGFAKLWTAMPAPWKHLGTAASLAPITWLLELGYRLTLKVRPILAKHLFKRS</sequence>
<dbReference type="EMBL" id="CP063982">
    <property type="protein sequence ID" value="UOD50100.1"/>
    <property type="molecule type" value="Genomic_DNA"/>
</dbReference>
<proteinExistence type="predicted"/>
<dbReference type="PANTHER" id="PTHR34290:SF2">
    <property type="entry name" value="OS04G0668800 PROTEIN"/>
    <property type="match status" value="1"/>
</dbReference>
<protein>
    <submittedName>
        <fullName evidence="1">DUF393 domain-containing protein</fullName>
    </submittedName>
</protein>
<reference evidence="1 2" key="1">
    <citation type="submission" date="2020-11" db="EMBL/GenBank/DDBJ databases">
        <title>Algicoccus daihaiensis sp.nov., isolated from Daihai Lake in Inner Mongolia.</title>
        <authorList>
            <person name="Kai J."/>
        </authorList>
    </citation>
    <scope>NUCLEOTIDE SEQUENCE [LARGE SCALE GENOMIC DNA]</scope>
    <source>
        <strain evidence="2">f23</strain>
    </source>
</reference>
<dbReference type="InterPro" id="IPR007263">
    <property type="entry name" value="DCC1-like"/>
</dbReference>
<dbReference type="InterPro" id="IPR044691">
    <property type="entry name" value="DCC1_Trx"/>
</dbReference>
<evidence type="ECO:0000313" key="1">
    <source>
        <dbReference type="EMBL" id="UOD50100.1"/>
    </source>
</evidence>
<accession>A0ABY4AIH7</accession>